<accession>A0AAP6B5K7</accession>
<evidence type="ECO:0000313" key="5">
    <source>
        <dbReference type="Proteomes" id="UP001282288"/>
    </source>
</evidence>
<evidence type="ECO:0000313" key="2">
    <source>
        <dbReference type="EMBL" id="MDX2958591.1"/>
    </source>
</evidence>
<reference evidence="2 4" key="1">
    <citation type="journal article" date="2023" name="Microb. Genom.">
        <title>Mesoterricola silvestris gen. nov., sp. nov., Mesoterricola sediminis sp. nov., Geothrix oryzae sp. nov., Geothrix edaphica sp. nov., Geothrix rubra sp. nov., and Geothrix limicola sp. nov., six novel members of Acidobacteriota isolated from soils.</title>
        <authorList>
            <person name="Weisberg A.J."/>
            <person name="Pearce E."/>
            <person name="Kramer C.G."/>
            <person name="Chang J.H."/>
            <person name="Clarke C.R."/>
        </authorList>
    </citation>
    <scope>NUCLEOTIDE SEQUENCE</scope>
    <source>
        <strain evidence="3 4">NB05-1H</strain>
        <strain evidence="2">NRRL_B-16521</strain>
    </source>
</reference>
<dbReference type="AlphaFoldDB" id="A0AAP6B5K7"/>
<organism evidence="2 5">
    <name type="scientific">Streptomyces acidiscabies</name>
    <dbReference type="NCBI Taxonomy" id="42234"/>
    <lineage>
        <taxon>Bacteria</taxon>
        <taxon>Bacillati</taxon>
        <taxon>Actinomycetota</taxon>
        <taxon>Actinomycetes</taxon>
        <taxon>Kitasatosporales</taxon>
        <taxon>Streptomycetaceae</taxon>
        <taxon>Streptomyces</taxon>
    </lineage>
</organism>
<dbReference type="InterPro" id="IPR046300">
    <property type="entry name" value="DUF6415"/>
</dbReference>
<dbReference type="EMBL" id="JARAWC010000001">
    <property type="protein sequence ID" value="MDX2958591.1"/>
    <property type="molecule type" value="Genomic_DNA"/>
</dbReference>
<proteinExistence type="predicted"/>
<dbReference type="Proteomes" id="UP001272987">
    <property type="component" value="Unassembled WGS sequence"/>
</dbReference>
<evidence type="ECO:0000313" key="3">
    <source>
        <dbReference type="EMBL" id="MDX3020903.1"/>
    </source>
</evidence>
<dbReference type="RefSeq" id="WP_010360221.1">
    <property type="nucleotide sequence ID" value="NZ_BCML01000098.1"/>
</dbReference>
<evidence type="ECO:0000313" key="4">
    <source>
        <dbReference type="Proteomes" id="UP001272987"/>
    </source>
</evidence>
<gene>
    <name evidence="2" type="ORF">PV399_02505</name>
    <name evidence="3" type="ORF">PV666_23855</name>
</gene>
<dbReference type="EMBL" id="JARAWP010000014">
    <property type="protein sequence ID" value="MDX3020903.1"/>
    <property type="molecule type" value="Genomic_DNA"/>
</dbReference>
<comment type="caution">
    <text evidence="2">The sequence shown here is derived from an EMBL/GenBank/DDBJ whole genome shotgun (WGS) entry which is preliminary data.</text>
</comment>
<evidence type="ECO:0000256" key="1">
    <source>
        <dbReference type="SAM" id="MobiDB-lite"/>
    </source>
</evidence>
<keyword evidence="4" id="KW-1185">Reference proteome</keyword>
<feature type="region of interest" description="Disordered" evidence="1">
    <location>
        <begin position="1"/>
        <end position="22"/>
    </location>
</feature>
<sequence length="149" mass="16395">MCAIKPSLPVRDSEAAPARPTSSRTLGDLLDALQSSFVLDGVDEYLERVLGWGASPLSPAETRTIAPRLYGSLWWLVTEILRRVNGRPDGAQKELIGRAVRLREDETADEVGVRRLAVLVSALLDEIADDDAHGPLPYFGDERDVRWSA</sequence>
<dbReference type="Proteomes" id="UP001282288">
    <property type="component" value="Unassembled WGS sequence"/>
</dbReference>
<protein>
    <submittedName>
        <fullName evidence="2">DUF6415 family natural product biosynthesis protein</fullName>
    </submittedName>
</protein>
<name>A0AAP6B5K7_9ACTN</name>
<dbReference type="Pfam" id="PF19979">
    <property type="entry name" value="DUF6415"/>
    <property type="match status" value="1"/>
</dbReference>
<dbReference type="GeneID" id="69808642"/>